<feature type="binding site" evidence="8">
    <location>
        <position position="624"/>
    </location>
    <ligand>
        <name>3-phosphoshikimate</name>
        <dbReference type="ChEBI" id="CHEBI:145989"/>
    </ligand>
</feature>
<dbReference type="Gene3D" id="1.10.3660.10">
    <property type="entry name" value="6-phosphogluconate dehydrogenase C-terminal like domain"/>
    <property type="match status" value="1"/>
</dbReference>
<comment type="subcellular location">
    <subcellularLocation>
        <location evidence="8">Cytoplasm</location>
    </subcellularLocation>
</comment>
<dbReference type="RefSeq" id="WP_321554467.1">
    <property type="nucleotide sequence ID" value="NZ_JAXIVU010000027.1"/>
</dbReference>
<dbReference type="Pfam" id="PF02153">
    <property type="entry name" value="PDH_N"/>
    <property type="match status" value="1"/>
</dbReference>
<feature type="binding site" evidence="8">
    <location>
        <position position="330"/>
    </location>
    <ligand>
        <name>phosphoenolpyruvate</name>
        <dbReference type="ChEBI" id="CHEBI:58702"/>
    </ligand>
</feature>
<evidence type="ECO:0000256" key="7">
    <source>
        <dbReference type="ARBA" id="ARBA00044633"/>
    </source>
</evidence>
<evidence type="ECO:0000256" key="6">
    <source>
        <dbReference type="ARBA" id="ARBA00023141"/>
    </source>
</evidence>
<dbReference type="PANTHER" id="PTHR21090:SF5">
    <property type="entry name" value="PENTAFUNCTIONAL AROM POLYPEPTIDE"/>
    <property type="match status" value="1"/>
</dbReference>
<keyword evidence="12" id="KW-1185">Reference proteome</keyword>
<evidence type="ECO:0000256" key="4">
    <source>
        <dbReference type="ARBA" id="ARBA00022679"/>
    </source>
</evidence>
<dbReference type="InterPro" id="IPR008927">
    <property type="entry name" value="6-PGluconate_DH-like_C_sf"/>
</dbReference>
<feature type="binding site" evidence="8">
    <location>
        <position position="651"/>
    </location>
    <ligand>
        <name>3-phosphoshikimate</name>
        <dbReference type="ChEBI" id="CHEBI:145989"/>
    </ligand>
</feature>
<feature type="binding site" evidence="8">
    <location>
        <position position="403"/>
    </location>
    <ligand>
        <name>phosphoenolpyruvate</name>
        <dbReference type="ChEBI" id="CHEBI:58702"/>
    </ligand>
</feature>
<evidence type="ECO:0000256" key="1">
    <source>
        <dbReference type="ARBA" id="ARBA00004811"/>
    </source>
</evidence>
<organism evidence="11 12">
    <name type="scientific">Denitrificimonas halotolerans</name>
    <dbReference type="NCBI Taxonomy" id="3098930"/>
    <lineage>
        <taxon>Bacteria</taxon>
        <taxon>Pseudomonadati</taxon>
        <taxon>Pseudomonadota</taxon>
        <taxon>Gammaproteobacteria</taxon>
        <taxon>Pseudomonadales</taxon>
        <taxon>Pseudomonadaceae</taxon>
        <taxon>Denitrificimonas</taxon>
    </lineage>
</organism>
<evidence type="ECO:0000256" key="8">
    <source>
        <dbReference type="HAMAP-Rule" id="MF_00210"/>
    </source>
</evidence>
<comment type="similarity">
    <text evidence="2 8">Belongs to the EPSP synthase family.</text>
</comment>
<dbReference type="GO" id="GO:0003866">
    <property type="term" value="F:3-phosphoshikimate 1-carboxyvinyltransferase activity"/>
    <property type="evidence" value="ECO:0007669"/>
    <property type="project" value="UniProtKB-EC"/>
</dbReference>
<evidence type="ECO:0000313" key="11">
    <source>
        <dbReference type="EMBL" id="MDY7220385.1"/>
    </source>
</evidence>
<feature type="binding site" evidence="8">
    <location>
        <position position="331"/>
    </location>
    <ligand>
        <name>3-phosphoshikimate</name>
        <dbReference type="ChEBI" id="CHEBI:145989"/>
    </ligand>
</feature>
<protein>
    <recommendedName>
        <fullName evidence="8">3-phosphoshikimate 1-carboxyvinyltransferase</fullName>
        <ecNumber evidence="8">2.5.1.19</ecNumber>
    </recommendedName>
    <alternativeName>
        <fullName evidence="8">5-enolpyruvylshikimate-3-phosphate synthase</fullName>
        <shortName evidence="8">EPSP synthase</shortName>
        <shortName evidence="8">EPSPS</shortName>
    </alternativeName>
</protein>
<gene>
    <name evidence="8" type="primary">aroA</name>
    <name evidence="11" type="ORF">TOI97_12505</name>
</gene>
<dbReference type="PROSITE" id="PS00885">
    <property type="entry name" value="EPSP_SYNTHASE_2"/>
    <property type="match status" value="1"/>
</dbReference>
<keyword evidence="8" id="KW-0963">Cytoplasm</keyword>
<dbReference type="PROSITE" id="PS51176">
    <property type="entry name" value="PDH_ADH"/>
    <property type="match status" value="1"/>
</dbReference>
<evidence type="ECO:0000313" key="12">
    <source>
        <dbReference type="Proteomes" id="UP001294570"/>
    </source>
</evidence>
<evidence type="ECO:0000259" key="10">
    <source>
        <dbReference type="PROSITE" id="PS51176"/>
    </source>
</evidence>
<feature type="binding site" evidence="8">
    <location>
        <position position="478"/>
    </location>
    <ligand>
        <name>phosphoenolpyruvate</name>
        <dbReference type="ChEBI" id="CHEBI:58702"/>
    </ligand>
</feature>
<proteinExistence type="inferred from homology"/>
<dbReference type="PROSITE" id="PS00104">
    <property type="entry name" value="EPSP_SYNTHASE_1"/>
    <property type="match status" value="1"/>
</dbReference>
<dbReference type="Gene3D" id="3.40.50.720">
    <property type="entry name" value="NAD(P)-binding Rossmann-like Domain"/>
    <property type="match status" value="1"/>
</dbReference>
<feature type="coiled-coil region" evidence="9">
    <location>
        <begin position="249"/>
        <end position="276"/>
    </location>
</feature>
<feature type="active site" description="Proton acceptor" evidence="8">
    <location>
        <position position="624"/>
    </location>
</feature>
<dbReference type="Pfam" id="PF00275">
    <property type="entry name" value="EPSP_synthase"/>
    <property type="match status" value="1"/>
</dbReference>
<feature type="binding site" evidence="8">
    <location>
        <position position="476"/>
    </location>
    <ligand>
        <name>3-phosphoshikimate</name>
        <dbReference type="ChEBI" id="CHEBI:145989"/>
    </ligand>
</feature>
<comment type="catalytic activity">
    <reaction evidence="7">
        <text>3-phosphoshikimate + phosphoenolpyruvate = 5-O-(1-carboxyvinyl)-3-phosphoshikimate + phosphate</text>
        <dbReference type="Rhea" id="RHEA:21256"/>
        <dbReference type="ChEBI" id="CHEBI:43474"/>
        <dbReference type="ChEBI" id="CHEBI:57701"/>
        <dbReference type="ChEBI" id="CHEBI:58702"/>
        <dbReference type="ChEBI" id="CHEBI:145989"/>
        <dbReference type="EC" id="2.5.1.19"/>
    </reaction>
    <physiologicalReaction direction="left-to-right" evidence="7">
        <dbReference type="Rhea" id="RHEA:21257"/>
    </physiologicalReaction>
</comment>
<dbReference type="Pfam" id="PF20463">
    <property type="entry name" value="PDH_C"/>
    <property type="match status" value="1"/>
</dbReference>
<dbReference type="InterPro" id="IPR013792">
    <property type="entry name" value="RNA3'P_cycl/enolpyr_Trfase_a/b"/>
</dbReference>
<dbReference type="SUPFAM" id="SSF51735">
    <property type="entry name" value="NAD(P)-binding Rossmann-fold domains"/>
    <property type="match status" value="1"/>
</dbReference>
<comment type="caution">
    <text evidence="11">The sequence shown here is derived from an EMBL/GenBank/DDBJ whole genome shotgun (WGS) entry which is preliminary data.</text>
</comment>
<comment type="pathway">
    <text evidence="1 8">Metabolic intermediate biosynthesis; chorismate biosynthesis; chorismate from D-erythrose 4-phosphate and phosphoenolpyruvate: step 6/7.</text>
</comment>
<feature type="domain" description="Prephenate/arogenate dehydrogenase" evidence="10">
    <location>
        <begin position="12"/>
        <end position="300"/>
    </location>
</feature>
<keyword evidence="3 8" id="KW-0028">Amino-acid biosynthesis</keyword>
<dbReference type="NCBIfam" id="TIGR01356">
    <property type="entry name" value="aroA"/>
    <property type="match status" value="1"/>
</dbReference>
<keyword evidence="5 11" id="KW-0560">Oxidoreductase</keyword>
<dbReference type="GO" id="GO:0008977">
    <property type="term" value="F:prephenate dehydrogenase (NAD+) activity"/>
    <property type="evidence" value="ECO:0007669"/>
    <property type="project" value="UniProtKB-EC"/>
</dbReference>
<dbReference type="InterPro" id="IPR036968">
    <property type="entry name" value="Enolpyruvate_Tfrase_sf"/>
</dbReference>
<keyword evidence="4 8" id="KW-0808">Transferase</keyword>
<dbReference type="EC" id="2.5.1.19" evidence="8"/>
<dbReference type="InterPro" id="IPR006264">
    <property type="entry name" value="EPSP_synthase"/>
</dbReference>
<keyword evidence="9" id="KW-0175">Coiled coil</keyword>
<comment type="function">
    <text evidence="8">Catalyzes the transfer of the enolpyruvyl moiety of phosphoenolpyruvate (PEP) to the 5-hydroxyl of shikimate-3-phosphate (S3P) to produce enolpyruvyl shikimate-3-phosphate and inorganic phosphate.</text>
</comment>
<keyword evidence="6 8" id="KW-0057">Aromatic amino acid biosynthesis</keyword>
<evidence type="ECO:0000256" key="2">
    <source>
        <dbReference type="ARBA" id="ARBA00009948"/>
    </source>
</evidence>
<dbReference type="InterPro" id="IPR046825">
    <property type="entry name" value="PDH_C"/>
</dbReference>
<evidence type="ECO:0000256" key="3">
    <source>
        <dbReference type="ARBA" id="ARBA00022605"/>
    </source>
</evidence>
<dbReference type="NCBIfam" id="NF011381">
    <property type="entry name" value="PRK14806.1"/>
    <property type="match status" value="1"/>
</dbReference>
<comment type="subunit">
    <text evidence="8">Monomer.</text>
</comment>
<dbReference type="InterPro" id="IPR036291">
    <property type="entry name" value="NAD(P)-bd_dom_sf"/>
</dbReference>
<feature type="binding site" evidence="8">
    <location>
        <position position="330"/>
    </location>
    <ligand>
        <name>3-phosphoshikimate</name>
        <dbReference type="ChEBI" id="CHEBI:145989"/>
    </ligand>
</feature>
<dbReference type="PANTHER" id="PTHR21090">
    <property type="entry name" value="AROM/DEHYDROQUINATE SYNTHASE"/>
    <property type="match status" value="1"/>
</dbReference>
<dbReference type="CDD" id="cd01556">
    <property type="entry name" value="EPSP_synthase"/>
    <property type="match status" value="1"/>
</dbReference>
<feature type="binding site" evidence="8">
    <location>
        <position position="335"/>
    </location>
    <ligand>
        <name>3-phosphoshikimate</name>
        <dbReference type="ChEBI" id="CHEBI:145989"/>
    </ligand>
</feature>
<reference evidence="11 12" key="1">
    <citation type="submission" date="2023-12" db="EMBL/GenBank/DDBJ databases">
        <title>Denitrificimonas halotolerans sp. nov.,a novel species isolated from landfill leachate.</title>
        <authorList>
            <person name="Wang S."/>
        </authorList>
    </citation>
    <scope>NUCLEOTIDE SEQUENCE [LARGE SCALE GENOMIC DNA]</scope>
    <source>
        <strain evidence="11 12">JX-1</strain>
    </source>
</reference>
<dbReference type="EMBL" id="JAXIVU010000027">
    <property type="protein sequence ID" value="MDY7220385.1"/>
    <property type="molecule type" value="Genomic_DNA"/>
</dbReference>
<sequence>MHSTPSSVPIVNCLVVIGLGLIGSSFAKGVRDAGLAQEVVGVDLDPHSRKRAVELGVADRCCNDLAEACKEADVIMLAVPVLALQTLLGQIADLKLTDTIITDVGSVKGHLLTAAQKVFGVLPPLLVPGHPIAGSERSGVEAANSTLFKHHKVILTPHEQTNPDALRCVQQLWQGLGADVESMSVEQHDRVLAATSHLPHLLAFGLVDSLAKRNENLEIFRYAAGGFRDFTRIAGSDPVMWHDIFLANKDAVLQQLDQFRDDLDVLRNAIAEENGRHLLGVFTRARVAREHFSTILAQRAYVETMLDNDLIFLANPGGQVNGTIRVPGDKSISHRAIMLGSLAQGVTEIEGFLEGEDALATIQAFRDMGVVIEGPENGRVVVHGVGLHGLQAPPGPIYVGNSGTTMRLLSGILAAQSFDTTLSGDASLSKRPMNRIAKPLREMGAVIETAPEGRPPLTIRGGQRLTGMHYEMPMASAQVKSCLLLAGMYAGGETSVTEPAPTRDHTERMLSGFGYPVEVNGPTAKIESNHALTATHIEVPADISSAAFFMVAACIAADSELLLEHVGINPTRTGIIDILKLMGADLSLERIREVGGELVADIRVRSSRLKGVEIPLELVPLAIDEFPVLFIAAACAEGRTVLRGAEELRVKESDRIQVMVDGLTTLGVDAQGTPDGIIIEGGPIGGGEVWAHGDHRIAMSFSVAALRAQAPIRIHDSVHVATSFPNFLELCGKVGMRVAVEEQA</sequence>
<dbReference type="Proteomes" id="UP001294570">
    <property type="component" value="Unassembled WGS sequence"/>
</dbReference>
<feature type="binding site" evidence="8">
    <location>
        <position position="431"/>
    </location>
    <ligand>
        <name>phosphoenolpyruvate</name>
        <dbReference type="ChEBI" id="CHEBI:58702"/>
    </ligand>
</feature>
<feature type="binding site" evidence="8">
    <location>
        <position position="478"/>
    </location>
    <ligand>
        <name>3-phosphoshikimate</name>
        <dbReference type="ChEBI" id="CHEBI:145989"/>
    </ligand>
</feature>
<evidence type="ECO:0000256" key="5">
    <source>
        <dbReference type="ARBA" id="ARBA00023002"/>
    </source>
</evidence>
<dbReference type="InterPro" id="IPR046826">
    <property type="entry name" value="PDH_N"/>
</dbReference>
<dbReference type="SUPFAM" id="SSF48179">
    <property type="entry name" value="6-phosphogluconate dehydrogenase C-terminal domain-like"/>
    <property type="match status" value="1"/>
</dbReference>
<evidence type="ECO:0000256" key="9">
    <source>
        <dbReference type="SAM" id="Coils"/>
    </source>
</evidence>
<comment type="caution">
    <text evidence="8">Lacks conserved residue(s) required for the propagation of feature annotation.</text>
</comment>
<dbReference type="InterPro" id="IPR023193">
    <property type="entry name" value="EPSP_synthase_CS"/>
</dbReference>
<accession>A0ABU5GTS3</accession>
<dbReference type="Gene3D" id="3.65.10.10">
    <property type="entry name" value="Enolpyruvate transferase domain"/>
    <property type="match status" value="2"/>
</dbReference>
<dbReference type="HAMAP" id="MF_00210">
    <property type="entry name" value="EPSP_synth"/>
    <property type="match status" value="1"/>
</dbReference>
<feature type="binding site" evidence="8">
    <location>
        <position position="655"/>
    </location>
    <ligand>
        <name>phosphoenolpyruvate</name>
        <dbReference type="ChEBI" id="CHEBI:58702"/>
    </ligand>
</feature>
<name>A0ABU5GTS3_9GAMM</name>
<dbReference type="SUPFAM" id="SSF55205">
    <property type="entry name" value="EPT/RTPC-like"/>
    <property type="match status" value="1"/>
</dbReference>
<dbReference type="InterPro" id="IPR003099">
    <property type="entry name" value="Prephen_DH"/>
</dbReference>
<feature type="binding site" evidence="8">
    <location>
        <position position="696"/>
    </location>
    <ligand>
        <name>phosphoenolpyruvate</name>
        <dbReference type="ChEBI" id="CHEBI:58702"/>
    </ligand>
</feature>
<dbReference type="InterPro" id="IPR001986">
    <property type="entry name" value="Enolpyruvate_Tfrase_dom"/>
</dbReference>